<dbReference type="EMBL" id="JAULUE010002047">
    <property type="protein sequence ID" value="KAK5912008.1"/>
    <property type="molecule type" value="Genomic_DNA"/>
</dbReference>
<proteinExistence type="predicted"/>
<gene>
    <name evidence="2" type="ORF">CesoFtcFv8_001925</name>
</gene>
<dbReference type="SUPFAM" id="SSF49562">
    <property type="entry name" value="C2 domain (Calcium/lipid-binding domain, CaLB)"/>
    <property type="match status" value="1"/>
</dbReference>
<dbReference type="InterPro" id="IPR035892">
    <property type="entry name" value="C2_domain_sf"/>
</dbReference>
<dbReference type="PROSITE" id="PS50004">
    <property type="entry name" value="C2"/>
    <property type="match status" value="1"/>
</dbReference>
<accession>A0AAN8HE22</accession>
<reference evidence="2 3" key="1">
    <citation type="journal article" date="2023" name="Mol. Biol. Evol.">
        <title>Genomics of Secondarily Temperate Adaptation in the Only Non-Antarctic Icefish.</title>
        <authorList>
            <person name="Rivera-Colon A.G."/>
            <person name="Rayamajhi N."/>
            <person name="Minhas B.F."/>
            <person name="Madrigal G."/>
            <person name="Bilyk K.T."/>
            <person name="Yoon V."/>
            <person name="Hune M."/>
            <person name="Gregory S."/>
            <person name="Cheng C.H.C."/>
            <person name="Catchen J.M."/>
        </authorList>
    </citation>
    <scope>NUCLEOTIDE SEQUENCE [LARGE SCALE GENOMIC DNA]</scope>
    <source>
        <strain evidence="2">JC2023a</strain>
    </source>
</reference>
<sequence length="140" mass="16129">MSISVNLKKISNLPGRSDRKVELCFRGFTHKTKALQCEDLAIFNEHFRWPHYGKEIRDDVLSISVYNCSKVFSNRLLGKLVISLQHVVSTGRVLLREPLTDSNYSLTEIYIELDIRYHPVEGTAGSWEGLDFIKVEDQDE</sequence>
<evidence type="ECO:0000259" key="1">
    <source>
        <dbReference type="PROSITE" id="PS50004"/>
    </source>
</evidence>
<protein>
    <recommendedName>
        <fullName evidence="1">C2 domain-containing protein</fullName>
    </recommendedName>
</protein>
<dbReference type="Pfam" id="PF00168">
    <property type="entry name" value="C2"/>
    <property type="match status" value="1"/>
</dbReference>
<dbReference type="Proteomes" id="UP001335648">
    <property type="component" value="Unassembled WGS sequence"/>
</dbReference>
<evidence type="ECO:0000313" key="2">
    <source>
        <dbReference type="EMBL" id="KAK5912008.1"/>
    </source>
</evidence>
<feature type="domain" description="C2" evidence="1">
    <location>
        <begin position="1"/>
        <end position="97"/>
    </location>
</feature>
<dbReference type="AlphaFoldDB" id="A0AAN8HE22"/>
<evidence type="ECO:0000313" key="3">
    <source>
        <dbReference type="Proteomes" id="UP001335648"/>
    </source>
</evidence>
<comment type="caution">
    <text evidence="2">The sequence shown here is derived from an EMBL/GenBank/DDBJ whole genome shotgun (WGS) entry which is preliminary data.</text>
</comment>
<dbReference type="Gene3D" id="2.60.40.150">
    <property type="entry name" value="C2 domain"/>
    <property type="match status" value="1"/>
</dbReference>
<dbReference type="CDD" id="cd08373">
    <property type="entry name" value="C2A_Ferlin"/>
    <property type="match status" value="1"/>
</dbReference>
<dbReference type="InterPro" id="IPR037726">
    <property type="entry name" value="C2A_Ferlin"/>
</dbReference>
<name>A0AAN8HE22_9TELE</name>
<organism evidence="2 3">
    <name type="scientific">Champsocephalus esox</name>
    <name type="common">pike icefish</name>
    <dbReference type="NCBI Taxonomy" id="159716"/>
    <lineage>
        <taxon>Eukaryota</taxon>
        <taxon>Metazoa</taxon>
        <taxon>Chordata</taxon>
        <taxon>Craniata</taxon>
        <taxon>Vertebrata</taxon>
        <taxon>Euteleostomi</taxon>
        <taxon>Actinopterygii</taxon>
        <taxon>Neopterygii</taxon>
        <taxon>Teleostei</taxon>
        <taxon>Neoteleostei</taxon>
        <taxon>Acanthomorphata</taxon>
        <taxon>Eupercaria</taxon>
        <taxon>Perciformes</taxon>
        <taxon>Notothenioidei</taxon>
        <taxon>Channichthyidae</taxon>
        <taxon>Champsocephalus</taxon>
    </lineage>
</organism>
<dbReference type="InterPro" id="IPR000008">
    <property type="entry name" value="C2_dom"/>
</dbReference>
<keyword evidence="3" id="KW-1185">Reference proteome</keyword>